<keyword evidence="1" id="KW-0175">Coiled coil</keyword>
<accession>A0A3G9IK38</accession>
<dbReference type="EMBL" id="AP019308">
    <property type="protein sequence ID" value="BBH19367.1"/>
    <property type="molecule type" value="Genomic_DNA"/>
</dbReference>
<dbReference type="AlphaFoldDB" id="A0A3G9IK38"/>
<dbReference type="RefSeq" id="WP_164522656.1">
    <property type="nucleotide sequence ID" value="NZ_AP019308.1"/>
</dbReference>
<evidence type="ECO:0000259" key="3">
    <source>
        <dbReference type="Pfam" id="PF13514"/>
    </source>
</evidence>
<gene>
    <name evidence="4" type="ORF">Back11_07120</name>
</gene>
<dbReference type="InterPro" id="IPR038734">
    <property type="entry name" value="YhaN_AAA"/>
</dbReference>
<dbReference type="PANTHER" id="PTHR41259:SF1">
    <property type="entry name" value="DOUBLE-STRAND BREAK REPAIR RAD50 ATPASE, PUTATIVE-RELATED"/>
    <property type="match status" value="1"/>
</dbReference>
<protein>
    <recommendedName>
        <fullName evidence="3">YhaN AAA domain-containing protein</fullName>
    </recommendedName>
</protein>
<evidence type="ECO:0000256" key="1">
    <source>
        <dbReference type="SAM" id="Coils"/>
    </source>
</evidence>
<feature type="coiled-coil region" evidence="1">
    <location>
        <begin position="709"/>
        <end position="746"/>
    </location>
</feature>
<dbReference type="Pfam" id="PF13514">
    <property type="entry name" value="AAA_27"/>
    <property type="match status" value="1"/>
</dbReference>
<name>A0A3G9IK38_9BACL</name>
<feature type="compositionally biased region" description="Basic and acidic residues" evidence="2">
    <location>
        <begin position="688"/>
        <end position="699"/>
    </location>
</feature>
<feature type="domain" description="YhaN AAA" evidence="3">
    <location>
        <begin position="1"/>
        <end position="212"/>
    </location>
</feature>
<keyword evidence="5" id="KW-1185">Reference proteome</keyword>
<feature type="coiled-coil region" evidence="1">
    <location>
        <begin position="863"/>
        <end position="890"/>
    </location>
</feature>
<reference evidence="4 5" key="1">
    <citation type="submission" date="2018-11" db="EMBL/GenBank/DDBJ databases">
        <title>Complete genome sequence of Paenibacillus baekrokdamisoli strain KCTC 33723.</title>
        <authorList>
            <person name="Kang S.W."/>
            <person name="Lee K.C."/>
            <person name="Kim K.K."/>
            <person name="Kim J.S."/>
            <person name="Kim D.S."/>
            <person name="Ko S.H."/>
            <person name="Yang S.H."/>
            <person name="Lee J.S."/>
        </authorList>
    </citation>
    <scope>NUCLEOTIDE SEQUENCE [LARGE SCALE GENOMIC DNA]</scope>
    <source>
        <strain evidence="4 5">KCTC 33723</strain>
    </source>
</reference>
<feature type="region of interest" description="Disordered" evidence="2">
    <location>
        <begin position="681"/>
        <end position="700"/>
    </location>
</feature>
<organism evidence="4 5">
    <name type="scientific">Paenibacillus baekrokdamisoli</name>
    <dbReference type="NCBI Taxonomy" id="1712516"/>
    <lineage>
        <taxon>Bacteria</taxon>
        <taxon>Bacillati</taxon>
        <taxon>Bacillota</taxon>
        <taxon>Bacilli</taxon>
        <taxon>Bacillales</taxon>
        <taxon>Paenibacillaceae</taxon>
        <taxon>Paenibacillus</taxon>
    </lineage>
</organism>
<evidence type="ECO:0000313" key="4">
    <source>
        <dbReference type="EMBL" id="BBH19367.1"/>
    </source>
</evidence>
<feature type="coiled-coil region" evidence="1">
    <location>
        <begin position="951"/>
        <end position="978"/>
    </location>
</feature>
<feature type="coiled-coil region" evidence="1">
    <location>
        <begin position="392"/>
        <end position="426"/>
    </location>
</feature>
<dbReference type="Gene3D" id="3.40.50.300">
    <property type="entry name" value="P-loop containing nucleotide triphosphate hydrolases"/>
    <property type="match status" value="2"/>
</dbReference>
<proteinExistence type="predicted"/>
<dbReference type="InterPro" id="IPR027417">
    <property type="entry name" value="P-loop_NTPase"/>
</dbReference>
<dbReference type="KEGG" id="pbk:Back11_07120"/>
<evidence type="ECO:0000313" key="5">
    <source>
        <dbReference type="Proteomes" id="UP000275368"/>
    </source>
</evidence>
<dbReference type="SUPFAM" id="SSF52540">
    <property type="entry name" value="P-loop containing nucleoside triphosphate hydrolases"/>
    <property type="match status" value="1"/>
</dbReference>
<dbReference type="Proteomes" id="UP000275368">
    <property type="component" value="Chromosome"/>
</dbReference>
<evidence type="ECO:0000256" key="2">
    <source>
        <dbReference type="SAM" id="MobiDB-lite"/>
    </source>
</evidence>
<sequence>MRWSGLHVDGFGKLHDFSCSLDAPVTIIYGPNEAGKSTTLAFIRTMLYGFATRAKLTERLEPVAGGRHGGRLFFRDESDHSFVLERYASTPTKVTIRRIEDRDEGSIDDEGAYQQIVTQAVWERQFLGGVNERVFRQLFAITLSELQAIGMLEGDELGKQLYHAGWSGGASIASTEKQLSTQLDELFRPRGSNQQINKLIKTLEQIEAQLRQLDDGIVVFNQLTEELALTEGQLTDIDKLLPNLREHASLLSRACAMRPLWLKRLVYEQEVEALELTSKLPVDARNRWESLRAECDRVQGEIGRSKLVITRLEQERDLCSFDSHLIARKDEIDALLLSAENRNALRLERRELAAEQREHGDAIERLLSRIAPGWTESHVRSLSVTIADREAIRSSREAMTESERTRSRAEAELMTLREQVREAAELQMDSEHGDRLNKVAFAGNNPFDLVPATPDTLRHAARIFEAAWRELELEQLRAEHEGAAEEESYTSESYASRSDVLLWAAAAIAAAAAVVCGVAGWHTATVAASAAAAALAAPALLRLLRQRRAARAAAPAPHGASAGAAARQAASRGYARGARQRSSAAPRAGAAAAASQAASAAAQARLVAAERRVAAALGTLVREPEATLAALLTPKAAGQGNNPGSPVPGFASESREESFVAARAYAQEAAAASDGVLALSSEAARPQQTERRFSTRSEATDSPSAAVLLERLRASIDARLDELRGYEQTALRRQELARRHARLSEQEHAQRTLLESAVNHAGKRTADWQDWLSVRSLPLTLSPEAAMETLDLAEQIMLRFQARDRITVKLGTIDAQLEAFDAAVQGLADAFPELARKMSGDSSAFLRLLSNEAQQHTDNSKRMDEYNEKLAEQELLLAELIITIERLMKQQQQWFSTAEVTSELHWLEALTQSERLHEIESELYKLDAEFKAGLSTMQRTTIEAWYSSSDSQQLDVMKAEAEAELVNAEKHKSVLLEHSGRQRERMELLLRDRDRQRLIVEREQALAGLEQLIKRYTRLSTSMTMIKRTKRIMEEQRQPAVLREASRFMAILSEDKYRRIFVPEGEQTIQVELADGRVVDSQFLSRGTAEQLYLAMRFALADEAAASADLPMILDDLFVNFDRKRLEAAVHVVQELSERRQIILLTCHDHVRDLMVDKLPTAKLVQLS</sequence>
<dbReference type="PANTHER" id="PTHR41259">
    <property type="entry name" value="DOUBLE-STRAND BREAK REPAIR RAD50 ATPASE, PUTATIVE-RELATED"/>
    <property type="match status" value="1"/>
</dbReference>